<protein>
    <submittedName>
        <fullName evidence="1">Zinc-dependent peptidase</fullName>
    </submittedName>
</protein>
<dbReference type="InterPro" id="IPR010384">
    <property type="entry name" value="MtfA_fam"/>
</dbReference>
<dbReference type="Proteomes" id="UP000604481">
    <property type="component" value="Unassembled WGS sequence"/>
</dbReference>
<dbReference type="Pfam" id="PF06167">
    <property type="entry name" value="Peptidase_M90"/>
    <property type="match status" value="1"/>
</dbReference>
<evidence type="ECO:0000313" key="1">
    <source>
        <dbReference type="EMBL" id="MBE9610433.1"/>
    </source>
</evidence>
<name>A0A8J7G310_9NEIS</name>
<dbReference type="AlphaFoldDB" id="A0A8J7G310"/>
<evidence type="ECO:0000313" key="2">
    <source>
        <dbReference type="Proteomes" id="UP000604481"/>
    </source>
</evidence>
<reference evidence="1 2" key="1">
    <citation type="submission" date="2020-10" db="EMBL/GenBank/DDBJ databases">
        <title>The genome sequence of Chitinilyticum litopenaei 4Y14.</title>
        <authorList>
            <person name="Liu Y."/>
        </authorList>
    </citation>
    <scope>NUCLEOTIDE SEQUENCE [LARGE SCALE GENOMIC DNA]</scope>
    <source>
        <strain evidence="1 2">4Y14</strain>
    </source>
</reference>
<sequence length="272" mass="30654">MLSFLKRVFSGAAGAQPALQLDDSLWQHATACGLFRGLTSDELLRLRAIADHFLASKVFTALDGLQPDAAGLARLAAQAALPVLNLGKEAYDDWQEVVLYPAQFRGRMRVADPIGVVHEYEETYSGMAHQGGALVLSWQDAQASPELDAWNVVIHELAHKLDMRNGYPNGNPPLHAGMDGMRWQQVFQQAYTHLQQRADLGHYTSIDPYAAESPAECFAVFSEYFFEWPHTLRREYPAVYEQLAEFYRQDPAARLPDIRYRAVPDEMESVLW</sequence>
<dbReference type="CDD" id="cd20169">
    <property type="entry name" value="Peptidase_M90_mtfA"/>
    <property type="match status" value="1"/>
</dbReference>
<comment type="caution">
    <text evidence="1">The sequence shown here is derived from an EMBL/GenBank/DDBJ whole genome shotgun (WGS) entry which is preliminary data.</text>
</comment>
<accession>A0A8J7G310</accession>
<dbReference type="RefSeq" id="WP_194116979.1">
    <property type="nucleotide sequence ID" value="NZ_JADFUA010000009.1"/>
</dbReference>
<proteinExistence type="predicted"/>
<dbReference type="InterPro" id="IPR024079">
    <property type="entry name" value="MetalloPept_cat_dom_sf"/>
</dbReference>
<dbReference type="GO" id="GO:0005829">
    <property type="term" value="C:cytosol"/>
    <property type="evidence" value="ECO:0007669"/>
    <property type="project" value="TreeGrafter"/>
</dbReference>
<organism evidence="1 2">
    <name type="scientific">Chitinilyticum piscinae</name>
    <dbReference type="NCBI Taxonomy" id="2866724"/>
    <lineage>
        <taxon>Bacteria</taxon>
        <taxon>Pseudomonadati</taxon>
        <taxon>Pseudomonadota</taxon>
        <taxon>Betaproteobacteria</taxon>
        <taxon>Neisseriales</taxon>
        <taxon>Chitinibacteraceae</taxon>
        <taxon>Chitinilyticum</taxon>
    </lineage>
</organism>
<dbReference type="SUPFAM" id="SSF55486">
    <property type="entry name" value="Metalloproteases ('zincins'), catalytic domain"/>
    <property type="match status" value="1"/>
</dbReference>
<dbReference type="EMBL" id="JADFUA010000009">
    <property type="protein sequence ID" value="MBE9610433.1"/>
    <property type="molecule type" value="Genomic_DNA"/>
</dbReference>
<dbReference type="Gene3D" id="1.10.472.150">
    <property type="entry name" value="Glucose-regulated metallo-peptidase M90, N-terminal domain"/>
    <property type="match status" value="1"/>
</dbReference>
<gene>
    <name evidence="1" type="ORF">INR99_13920</name>
</gene>
<dbReference type="InterPro" id="IPR042252">
    <property type="entry name" value="MtfA_N"/>
</dbReference>
<dbReference type="PANTHER" id="PTHR30164:SF2">
    <property type="entry name" value="PROTEIN MTFA"/>
    <property type="match status" value="1"/>
</dbReference>
<dbReference type="FunFam" id="3.40.390.10:FF:000012">
    <property type="entry name" value="Protein MtfA"/>
    <property type="match status" value="1"/>
</dbReference>
<dbReference type="PANTHER" id="PTHR30164">
    <property type="entry name" value="MTFA PEPTIDASE"/>
    <property type="match status" value="1"/>
</dbReference>
<keyword evidence="2" id="KW-1185">Reference proteome</keyword>
<dbReference type="Gene3D" id="3.40.390.10">
    <property type="entry name" value="Collagenase (Catalytic Domain)"/>
    <property type="match status" value="1"/>
</dbReference>
<dbReference type="GO" id="GO:0004177">
    <property type="term" value="F:aminopeptidase activity"/>
    <property type="evidence" value="ECO:0007669"/>
    <property type="project" value="TreeGrafter"/>
</dbReference>
<dbReference type="GO" id="GO:0008237">
    <property type="term" value="F:metallopeptidase activity"/>
    <property type="evidence" value="ECO:0007669"/>
    <property type="project" value="InterPro"/>
</dbReference>